<proteinExistence type="predicted"/>
<keyword evidence="3" id="KW-1185">Reference proteome</keyword>
<evidence type="ECO:0000313" key="3">
    <source>
        <dbReference type="Proteomes" id="UP000323521"/>
    </source>
</evidence>
<dbReference type="RefSeq" id="WP_148137348.1">
    <property type="nucleotide sequence ID" value="NZ_CP017634.1"/>
</dbReference>
<evidence type="ECO:0000313" key="2">
    <source>
        <dbReference type="EMBL" id="ATW27957.1"/>
    </source>
</evidence>
<dbReference type="EMBL" id="CP017634">
    <property type="protein sequence ID" value="ATW27957.1"/>
    <property type="molecule type" value="Genomic_DNA"/>
</dbReference>
<gene>
    <name evidence="2" type="ORF">DCMF_27235</name>
</gene>
<dbReference type="Proteomes" id="UP000323521">
    <property type="component" value="Chromosome"/>
</dbReference>
<accession>A0A3G1KZX0</accession>
<reference evidence="2 3" key="1">
    <citation type="submission" date="2016-10" db="EMBL/GenBank/DDBJ databases">
        <title>Complete Genome Sequence of Peptococcaceae strain DCMF.</title>
        <authorList>
            <person name="Edwards R.J."/>
            <person name="Holland S.I."/>
            <person name="Deshpande N.P."/>
            <person name="Wong Y.K."/>
            <person name="Ertan H."/>
            <person name="Manefield M."/>
            <person name="Russell T.L."/>
            <person name="Lee M.J."/>
        </authorList>
    </citation>
    <scope>NUCLEOTIDE SEQUENCE [LARGE SCALE GENOMIC DNA]</scope>
    <source>
        <strain evidence="2 3">DCMF</strain>
    </source>
</reference>
<dbReference type="KEGG" id="fwa:DCMF_27235"/>
<dbReference type="AlphaFoldDB" id="A0A3G1KZX0"/>
<keyword evidence="1" id="KW-0472">Membrane</keyword>
<evidence type="ECO:0000256" key="1">
    <source>
        <dbReference type="SAM" id="Phobius"/>
    </source>
</evidence>
<protein>
    <submittedName>
        <fullName evidence="2">Uncharacterized protein</fullName>
    </submittedName>
</protein>
<feature type="transmembrane region" description="Helical" evidence="1">
    <location>
        <begin position="49"/>
        <end position="68"/>
    </location>
</feature>
<keyword evidence="1" id="KW-1133">Transmembrane helix</keyword>
<organism evidence="2 3">
    <name type="scientific">Formimonas warabiya</name>
    <dbReference type="NCBI Taxonomy" id="1761012"/>
    <lineage>
        <taxon>Bacteria</taxon>
        <taxon>Bacillati</taxon>
        <taxon>Bacillota</taxon>
        <taxon>Clostridia</taxon>
        <taxon>Eubacteriales</taxon>
        <taxon>Peptococcaceae</taxon>
        <taxon>Candidatus Formimonas</taxon>
    </lineage>
</organism>
<keyword evidence="1" id="KW-0812">Transmembrane</keyword>
<name>A0A3G1KZX0_FORW1</name>
<sequence length="73" mass="8504">MGIDEVCKDHSGFCSDIRALDKKIEENARENRESHAEMWKTINDLRNRLPTWTTLFISFLTLCLGWALSEAFK</sequence>